<dbReference type="Pfam" id="PF13517">
    <property type="entry name" value="FG-GAP_3"/>
    <property type="match status" value="2"/>
</dbReference>
<feature type="region of interest" description="Disordered" evidence="2">
    <location>
        <begin position="1"/>
        <end position="23"/>
    </location>
</feature>
<dbReference type="EMBL" id="DSVQ01000016">
    <property type="protein sequence ID" value="HGT40112.1"/>
    <property type="molecule type" value="Genomic_DNA"/>
</dbReference>
<feature type="domain" description="ASPIC/UnbV" evidence="4">
    <location>
        <begin position="979"/>
        <end position="1045"/>
    </location>
</feature>
<keyword evidence="1" id="KW-0732">Signal</keyword>
<dbReference type="PANTHER" id="PTHR16026:SF0">
    <property type="entry name" value="CARTILAGE ACIDIC PROTEIN 1"/>
    <property type="match status" value="1"/>
</dbReference>
<dbReference type="Gene3D" id="1.25.40.10">
    <property type="entry name" value="Tetratricopeptide repeat domain"/>
    <property type="match status" value="2"/>
</dbReference>
<evidence type="ECO:0000313" key="5">
    <source>
        <dbReference type="EMBL" id="HGT40112.1"/>
    </source>
</evidence>
<accession>A0A7C4LLQ1</accession>
<keyword evidence="3" id="KW-1133">Transmembrane helix</keyword>
<keyword evidence="3" id="KW-0812">Transmembrane</keyword>
<dbReference type="Pfam" id="PF07593">
    <property type="entry name" value="UnbV_ASPIC"/>
    <property type="match status" value="1"/>
</dbReference>
<evidence type="ECO:0000256" key="2">
    <source>
        <dbReference type="SAM" id="MobiDB-lite"/>
    </source>
</evidence>
<keyword evidence="3" id="KW-0472">Membrane</keyword>
<dbReference type="InterPro" id="IPR028994">
    <property type="entry name" value="Integrin_alpha_N"/>
</dbReference>
<reference evidence="5" key="1">
    <citation type="journal article" date="2020" name="mSystems">
        <title>Genome- and Community-Level Interaction Insights into Carbon Utilization and Element Cycling Functions of Hydrothermarchaeota in Hydrothermal Sediment.</title>
        <authorList>
            <person name="Zhou Z."/>
            <person name="Liu Y."/>
            <person name="Xu W."/>
            <person name="Pan J."/>
            <person name="Luo Z.H."/>
            <person name="Li M."/>
        </authorList>
    </citation>
    <scope>NUCLEOTIDE SEQUENCE [LARGE SCALE GENOMIC DNA]</scope>
    <source>
        <strain evidence="5">SpSt-508</strain>
    </source>
</reference>
<dbReference type="Gene3D" id="2.130.10.130">
    <property type="entry name" value="Integrin alpha, N-terminal"/>
    <property type="match status" value="2"/>
</dbReference>
<name>A0A7C4LLQ1_9PLAN</name>
<sequence length="1063" mass="116082">MAGGRLCPQGGCGKQPQTPATVSKTHFAPPLTVLFAVRQPAHTIGMLEEGDMVRLGSGMVRLMVRRLALPAALLCAALLAGGCVPGTTAAPSKLALARAALSAGNVQRSQQLAREIPRDDPDWIPAQLLLAEIAVERQDLHTALDYFQAVPRDASSHSLQAAASVARIQQSRGKLYDAIQAYQYVLQHRPQDNVLKGQLAKLYAVTGQRCLTDQLLSEAMQVNDMDFKELVLLTDFERRDPHEAAYLRQCAQSFPDDPAVNLGLAAEEFSKAEYAAARRRLERVLSQAPELAAAHGLLGELLLEEGDAALADWHARLPESVRFSPEVWFAHGLWAQRRGDFEMAARCHWEAARRVPTSHRMVHQLGLVMARIDPAIGEAYLNHAQTIYEMRHHLSRALNTKGKEEAAMRRVVALLLDLGREWEAWHWAVLAYKLYDRAPWVPPILERLRKYPDASAPRIQDSANLFRRYDLSHMPSPYENVPGPGRRWSDSKATRDGLWTRGDSTHGIRFEDQAAAVGLHFQYHAGRMADNAGVRMQESTGGGIAVVDYDGDGFPDLFLTQGEDWPLEADVPSGSARYRDRLFRNDGRSFHDVTEAAALPSEDGFGQGCAAGDFNNDGFPDLYVANIGPNQLLINNGDGTFQEAASALQLAKHAWTSSCVMADFNGDAYPDLFDANYLEGKLLYRKICDEHSCTPQAHQSAPDHLYLSQGDGTLRLFNFRGEERWGAGLGVVAFRDEPVLGAPSANESADGHASPAARLHLFVANDHEPNFFLVNSPGEPPANLALTDMALLRGLALNKDGRPTACMGVAAGDVNGDGLLDLFVTNYKEEANNLYLQSAGGYFSDAISGTGLLEPGVPYVGWGAQFLDAENDGLLDLLVANGHVGDFRLEGIECYMPTQFFHHHADGRFMELPPSLVGPYFSRKLLGRTVATLDWNRDGLVDAALLPIAAPAALLTNRSSRAGHFVALRLHAVATARDALGTLVTVTTSSGRVRRQLTAGDGYQATNERILRFGLGPASSLPRIDIEWPSGHVQSIESAPVDALLVVVEGRGHHVLSSLKRTD</sequence>
<dbReference type="InterPro" id="IPR011519">
    <property type="entry name" value="UnbV_ASPIC"/>
</dbReference>
<comment type="caution">
    <text evidence="5">The sequence shown here is derived from an EMBL/GenBank/DDBJ whole genome shotgun (WGS) entry which is preliminary data.</text>
</comment>
<evidence type="ECO:0000256" key="3">
    <source>
        <dbReference type="SAM" id="Phobius"/>
    </source>
</evidence>
<organism evidence="5">
    <name type="scientific">Schlesneria paludicola</name>
    <dbReference type="NCBI Taxonomy" id="360056"/>
    <lineage>
        <taxon>Bacteria</taxon>
        <taxon>Pseudomonadati</taxon>
        <taxon>Planctomycetota</taxon>
        <taxon>Planctomycetia</taxon>
        <taxon>Planctomycetales</taxon>
        <taxon>Planctomycetaceae</taxon>
        <taxon>Schlesneria</taxon>
    </lineage>
</organism>
<dbReference type="SUPFAM" id="SSF69318">
    <property type="entry name" value="Integrin alpha N-terminal domain"/>
    <property type="match status" value="1"/>
</dbReference>
<dbReference type="PANTHER" id="PTHR16026">
    <property type="entry name" value="CARTILAGE ACIDIC PROTEIN 1"/>
    <property type="match status" value="1"/>
</dbReference>
<protein>
    <recommendedName>
        <fullName evidence="4">ASPIC/UnbV domain-containing protein</fullName>
    </recommendedName>
</protein>
<evidence type="ECO:0000259" key="4">
    <source>
        <dbReference type="Pfam" id="PF07593"/>
    </source>
</evidence>
<dbReference type="AlphaFoldDB" id="A0A7C4LLQ1"/>
<gene>
    <name evidence="5" type="ORF">ENS64_12755</name>
</gene>
<dbReference type="InterPro" id="IPR013517">
    <property type="entry name" value="FG-GAP"/>
</dbReference>
<dbReference type="SUPFAM" id="SSF48452">
    <property type="entry name" value="TPR-like"/>
    <property type="match status" value="2"/>
</dbReference>
<dbReference type="InterPro" id="IPR027039">
    <property type="entry name" value="Crtac1"/>
</dbReference>
<proteinExistence type="predicted"/>
<dbReference type="InterPro" id="IPR011990">
    <property type="entry name" value="TPR-like_helical_dom_sf"/>
</dbReference>
<feature type="transmembrane region" description="Helical" evidence="3">
    <location>
        <begin position="67"/>
        <end position="87"/>
    </location>
</feature>
<evidence type="ECO:0000256" key="1">
    <source>
        <dbReference type="ARBA" id="ARBA00022729"/>
    </source>
</evidence>